<reference evidence="1" key="2">
    <citation type="submission" date="2015-03" db="EMBL/GenBank/DDBJ databases">
        <authorList>
            <person name="Chow C.-E.T."/>
            <person name="Winget D.M."/>
            <person name="White R.A.III."/>
            <person name="Hallam S.J."/>
            <person name="Suttle C.A."/>
        </authorList>
    </citation>
    <scope>NUCLEOTIDE SEQUENCE</scope>
    <source>
        <strain evidence="1">Oxic3_3</strain>
    </source>
</reference>
<proteinExistence type="predicted"/>
<sequence length="114" mass="13240">MQLLTTYDLQSVSHINFNLQIKHMKTIHYTKSALESEKALYIHYQSDCDDYEDYEQLQLTIDALEEALRCGQGYDQSSGYTWVMDSLNFINESNARPIKINDCDIGLNTLKNSY</sequence>
<protein>
    <submittedName>
        <fullName evidence="1">Uncharacterized protein</fullName>
    </submittedName>
</protein>
<reference evidence="1" key="1">
    <citation type="journal article" date="2015" name="Front. Microbiol.">
        <title>Combining genomic sequencing methods to explore viral diversity and reveal potential virus-host interactions.</title>
        <authorList>
            <person name="Chow C.E."/>
            <person name="Winget D.M."/>
            <person name="White R.A.III."/>
            <person name="Hallam S.J."/>
            <person name="Suttle C.A."/>
        </authorList>
    </citation>
    <scope>NUCLEOTIDE SEQUENCE</scope>
    <source>
        <strain evidence="1">Oxic3_3</strain>
    </source>
</reference>
<accession>A0A0F7LBN5</accession>
<evidence type="ECO:0000313" key="1">
    <source>
        <dbReference type="EMBL" id="AKH48792.1"/>
    </source>
</evidence>
<dbReference type="EMBL" id="KR029609">
    <property type="protein sequence ID" value="AKH48792.1"/>
    <property type="molecule type" value="Genomic_DNA"/>
</dbReference>
<organism evidence="1">
    <name type="scientific">uncultured marine virus</name>
    <dbReference type="NCBI Taxonomy" id="186617"/>
    <lineage>
        <taxon>Viruses</taxon>
        <taxon>environmental samples</taxon>
    </lineage>
</organism>
<name>A0A0F7LBN5_9VIRU</name>